<dbReference type="Proteomes" id="UP001302676">
    <property type="component" value="Unassembled WGS sequence"/>
</dbReference>
<dbReference type="GeneID" id="87816978"/>
<reference evidence="1" key="2">
    <citation type="submission" date="2023-05" db="EMBL/GenBank/DDBJ databases">
        <authorList>
            <consortium name="Lawrence Berkeley National Laboratory"/>
            <person name="Steindorff A."/>
            <person name="Hensen N."/>
            <person name="Bonometti L."/>
            <person name="Westerberg I."/>
            <person name="Brannstrom I.O."/>
            <person name="Guillou S."/>
            <person name="Cros-Aarteil S."/>
            <person name="Calhoun S."/>
            <person name="Haridas S."/>
            <person name="Kuo A."/>
            <person name="Mondo S."/>
            <person name="Pangilinan J."/>
            <person name="Riley R."/>
            <person name="Labutti K."/>
            <person name="Andreopoulos B."/>
            <person name="Lipzen A."/>
            <person name="Chen C."/>
            <person name="Yanf M."/>
            <person name="Daum C."/>
            <person name="Ng V."/>
            <person name="Clum A."/>
            <person name="Ohm R."/>
            <person name="Martin F."/>
            <person name="Silar P."/>
            <person name="Natvig D."/>
            <person name="Lalanne C."/>
            <person name="Gautier V."/>
            <person name="Ament-Velasquez S.L."/>
            <person name="Kruys A."/>
            <person name="Hutchinson M.I."/>
            <person name="Powell A.J."/>
            <person name="Barry K."/>
            <person name="Miller A.N."/>
            <person name="Grigoriev I.V."/>
            <person name="Debuchy R."/>
            <person name="Gladieux P."/>
            <person name="Thoren M.H."/>
            <person name="Johannesson H."/>
        </authorList>
    </citation>
    <scope>NUCLEOTIDE SEQUENCE</scope>
    <source>
        <strain evidence="1">CBS 141.50</strain>
    </source>
</reference>
<dbReference type="RefSeq" id="XP_062637846.1">
    <property type="nucleotide sequence ID" value="XM_062780365.1"/>
</dbReference>
<proteinExistence type="predicted"/>
<evidence type="ECO:0000313" key="2">
    <source>
        <dbReference type="Proteomes" id="UP001302676"/>
    </source>
</evidence>
<accession>A0AAN6V489</accession>
<comment type="caution">
    <text evidence="1">The sequence shown here is derived from an EMBL/GenBank/DDBJ whole genome shotgun (WGS) entry which is preliminary data.</text>
</comment>
<dbReference type="EMBL" id="MU853576">
    <property type="protein sequence ID" value="KAK4144475.1"/>
    <property type="molecule type" value="Genomic_DNA"/>
</dbReference>
<gene>
    <name evidence="1" type="ORF">C8A04DRAFT_27661</name>
</gene>
<reference evidence="1" key="1">
    <citation type="journal article" date="2023" name="Mol. Phylogenet. Evol.">
        <title>Genome-scale phylogeny and comparative genomics of the fungal order Sordariales.</title>
        <authorList>
            <person name="Hensen N."/>
            <person name="Bonometti L."/>
            <person name="Westerberg I."/>
            <person name="Brannstrom I.O."/>
            <person name="Guillou S."/>
            <person name="Cros-Aarteil S."/>
            <person name="Calhoun S."/>
            <person name="Haridas S."/>
            <person name="Kuo A."/>
            <person name="Mondo S."/>
            <person name="Pangilinan J."/>
            <person name="Riley R."/>
            <person name="LaButti K."/>
            <person name="Andreopoulos B."/>
            <person name="Lipzen A."/>
            <person name="Chen C."/>
            <person name="Yan M."/>
            <person name="Daum C."/>
            <person name="Ng V."/>
            <person name="Clum A."/>
            <person name="Steindorff A."/>
            <person name="Ohm R.A."/>
            <person name="Martin F."/>
            <person name="Silar P."/>
            <person name="Natvig D.O."/>
            <person name="Lalanne C."/>
            <person name="Gautier V."/>
            <person name="Ament-Velasquez S.L."/>
            <person name="Kruys A."/>
            <person name="Hutchinson M.I."/>
            <person name="Powell A.J."/>
            <person name="Barry K."/>
            <person name="Miller A.N."/>
            <person name="Grigoriev I.V."/>
            <person name="Debuchy R."/>
            <person name="Gladieux P."/>
            <person name="Hiltunen Thoren M."/>
            <person name="Johannesson H."/>
        </authorList>
    </citation>
    <scope>NUCLEOTIDE SEQUENCE</scope>
    <source>
        <strain evidence="1">CBS 141.50</strain>
    </source>
</reference>
<evidence type="ECO:0000313" key="1">
    <source>
        <dbReference type="EMBL" id="KAK4144475.1"/>
    </source>
</evidence>
<protein>
    <submittedName>
        <fullName evidence="1">Uncharacterized protein</fullName>
    </submittedName>
</protein>
<keyword evidence="2" id="KW-1185">Reference proteome</keyword>
<name>A0AAN6V489_9PEZI</name>
<sequence length="327" mass="36773">MASLAFENINSADLPPVENEIQEGAPSSAWRDLRKPKLRRFPRHGAEITWLNYLGHGIAGLVFKVTIGVGDPVALKIASLPLSCPPNPDTDKFQFWRARRPEPRPRPNGDGFIQDEWPFEDECHNVALLEKLKWLITTADVDRPLPILRRPKTVHDIVANLRSFSDEARNSPLQTLLPDNPIPMPPVPALTECYGWTTHWALVYELVPDTPQDLAVGQGHLDFFYAIGFVMEAYKPDNWRGGRLVDFNDVSAPFSTGWRPSAVVPRDAGAWFWTLGFENERRIERKIVTGSRAQRGEGRGEAPLPWTRVAGNGQSKCLESRVSGRIK</sequence>
<organism evidence="1 2">
    <name type="scientific">Dichotomopilus funicola</name>
    <dbReference type="NCBI Taxonomy" id="1934379"/>
    <lineage>
        <taxon>Eukaryota</taxon>
        <taxon>Fungi</taxon>
        <taxon>Dikarya</taxon>
        <taxon>Ascomycota</taxon>
        <taxon>Pezizomycotina</taxon>
        <taxon>Sordariomycetes</taxon>
        <taxon>Sordariomycetidae</taxon>
        <taxon>Sordariales</taxon>
        <taxon>Chaetomiaceae</taxon>
        <taxon>Dichotomopilus</taxon>
    </lineage>
</organism>
<dbReference type="AlphaFoldDB" id="A0AAN6V489"/>